<dbReference type="RefSeq" id="WP_118096073.1">
    <property type="nucleotide sequence ID" value="NZ_QRVL01000001.1"/>
</dbReference>
<dbReference type="Gene3D" id="3.40.50.720">
    <property type="entry name" value="NAD(P)-binding Rossmann-like Domain"/>
    <property type="match status" value="1"/>
</dbReference>
<dbReference type="SUPFAM" id="SSF51735">
    <property type="entry name" value="NAD(P)-binding Rossmann-fold domains"/>
    <property type="match status" value="1"/>
</dbReference>
<protein>
    <submittedName>
        <fullName evidence="3">NAD(P)-dependent oxidoreductase</fullName>
    </submittedName>
</protein>
<dbReference type="EMBL" id="QRVL01000001">
    <property type="protein sequence ID" value="RGS41830.1"/>
    <property type="molecule type" value="Genomic_DNA"/>
</dbReference>
<proteinExistence type="predicted"/>
<feature type="transmembrane region" description="Helical" evidence="1">
    <location>
        <begin position="348"/>
        <end position="367"/>
    </location>
</feature>
<evidence type="ECO:0000313" key="3">
    <source>
        <dbReference type="EMBL" id="RGS41830.1"/>
    </source>
</evidence>
<gene>
    <name evidence="3" type="ORF">DWX93_00350</name>
</gene>
<dbReference type="Proteomes" id="UP000266172">
    <property type="component" value="Unassembled WGS sequence"/>
</dbReference>
<reference evidence="3 4" key="1">
    <citation type="submission" date="2018-08" db="EMBL/GenBank/DDBJ databases">
        <title>A genome reference for cultivated species of the human gut microbiota.</title>
        <authorList>
            <person name="Zou Y."/>
            <person name="Xue W."/>
            <person name="Luo G."/>
        </authorList>
    </citation>
    <scope>NUCLEOTIDE SEQUENCE [LARGE SCALE GENOMIC DNA]</scope>
    <source>
        <strain evidence="3 4">AF22-12AC</strain>
    </source>
</reference>
<evidence type="ECO:0000259" key="2">
    <source>
        <dbReference type="Pfam" id="PF01370"/>
    </source>
</evidence>
<keyword evidence="1" id="KW-1133">Transmembrane helix</keyword>
<keyword evidence="1" id="KW-0472">Membrane</keyword>
<organism evidence="3 4">
    <name type="scientific">Roseburia hominis</name>
    <dbReference type="NCBI Taxonomy" id="301301"/>
    <lineage>
        <taxon>Bacteria</taxon>
        <taxon>Bacillati</taxon>
        <taxon>Bacillota</taxon>
        <taxon>Clostridia</taxon>
        <taxon>Lachnospirales</taxon>
        <taxon>Lachnospiraceae</taxon>
        <taxon>Roseburia</taxon>
    </lineage>
</organism>
<sequence>MNILLVGSKCRFLQLLTDKLDKEGHRVFLLTAEDKSVRTSKKIFETYHFAYDNPCIREVLEGVRPDVTVFMGAYDTGFLWGKGSSTASAYTSGLFQLLMNETAGNVGRFLYLSSEEVFGGEYTQEISCEENCAAYTVRAQAIAAGEELCRSYFNMGYETIVLRLDHLYGEPLTGAEARDICARMSVEGLETGEIRVNPHNRVALLHYSDAVEFLYAVITAKKMTYGVYQISSGETISVQSAAELVAAELDGVKVVEDTGRERMEPVLSNKRFAEEFGIRIVHKPETEIGREAAYIRQHASSFVRTQSRKKGWSRFGERSREAVRAMIPFAENLLCFLPFFLLNNWMAGSAYFQNIDFYLLYVLLFAITYGQQQATFSSILAVAGYLAVQMYQRSGFDVVLDINTYIWIAQLLILGLVIGYMRDRLHAVEEEERHEVDFLSRQVEDISDVNGSNVRIKEILSNQIVNQNDSFGKLYEITSSLDKYEPSEVLFYAAEVLAKLMDSQDVAIYTVANHSYARLFSATSPKARMLGNSIHYVQMEEFYEKLREKKVFINKTMDERYPLMADAIYSEDEMQLILMVWGIPWERMTLGQANMLTVIGYLIQNAVVRANRYLSALEQQRYIHGTRILEADAFASLVNAYLNAREKKLTECALVVFEEGEISREEAAGVLSGMMRQSDYLGELSDGKMYALLANTSAEDAGMVVERFRSAGFPCRMKEEMEL</sequence>
<keyword evidence="1" id="KW-0812">Transmembrane</keyword>
<name>A0A395V935_9FIRM</name>
<evidence type="ECO:0000256" key="1">
    <source>
        <dbReference type="SAM" id="Phobius"/>
    </source>
</evidence>
<dbReference type="InterPro" id="IPR036291">
    <property type="entry name" value="NAD(P)-bd_dom_sf"/>
</dbReference>
<accession>A0A395V935</accession>
<dbReference type="AlphaFoldDB" id="A0A395V935"/>
<dbReference type="Pfam" id="PF01370">
    <property type="entry name" value="Epimerase"/>
    <property type="match status" value="1"/>
</dbReference>
<dbReference type="InterPro" id="IPR001509">
    <property type="entry name" value="Epimerase_deHydtase"/>
</dbReference>
<feature type="domain" description="NAD-dependent epimerase/dehydratase" evidence="2">
    <location>
        <begin position="16"/>
        <end position="229"/>
    </location>
</feature>
<feature type="transmembrane region" description="Helical" evidence="1">
    <location>
        <begin position="374"/>
        <end position="392"/>
    </location>
</feature>
<evidence type="ECO:0000313" key="4">
    <source>
        <dbReference type="Proteomes" id="UP000266172"/>
    </source>
</evidence>
<comment type="caution">
    <text evidence="3">The sequence shown here is derived from an EMBL/GenBank/DDBJ whole genome shotgun (WGS) entry which is preliminary data.</text>
</comment>
<feature type="transmembrane region" description="Helical" evidence="1">
    <location>
        <begin position="404"/>
        <end position="421"/>
    </location>
</feature>